<accession>A0A060BHP4</accession>
<evidence type="ECO:0000313" key="4">
    <source>
        <dbReference type="Proteomes" id="UP000019733"/>
    </source>
</evidence>
<dbReference type="GO" id="GO:0006754">
    <property type="term" value="P:ATP biosynthetic process"/>
    <property type="evidence" value="ECO:0007669"/>
    <property type="project" value="TreeGrafter"/>
</dbReference>
<evidence type="ECO:0000313" key="3">
    <source>
        <dbReference type="EMBL" id="AIA80020.1"/>
    </source>
</evidence>
<dbReference type="PANTHER" id="PTHR21340">
    <property type="entry name" value="DIADENOSINE 5,5-P1,P4-TETRAPHOSPHATE PYROPHOSPHOHYDROLASE MUTT"/>
    <property type="match status" value="1"/>
</dbReference>
<keyword evidence="4" id="KW-1185">Reference proteome</keyword>
<reference evidence="3" key="1">
    <citation type="submission" date="2015-07" db="EMBL/GenBank/DDBJ databases">
        <title>Isolation and characterization of a novel lytic T4-like coliphage vB_EcoM_JS09 infecting APEC.</title>
        <authorList>
            <person name="Zhou Y."/>
            <person name="Bao H.D."/>
            <person name="Zhang H."/>
            <person name="Wang R."/>
        </authorList>
    </citation>
    <scope>NUCLEOTIDE SEQUENCE</scope>
</reference>
<dbReference type="PROSITE" id="PS51462">
    <property type="entry name" value="NUDIX"/>
    <property type="match status" value="1"/>
</dbReference>
<dbReference type="OrthoDB" id="14298at10239"/>
<protein>
    <submittedName>
        <fullName evidence="3">Nudix hydrolase</fullName>
    </submittedName>
</protein>
<keyword evidence="1 3" id="KW-0378">Hydrolase</keyword>
<dbReference type="GeneID" id="19524778"/>
<dbReference type="RefSeq" id="YP_009037376.1">
    <property type="nucleotide sequence ID" value="NC_024124.2"/>
</dbReference>
<name>A0A060BHP4_9CAUD</name>
<dbReference type="GO" id="GO:0006167">
    <property type="term" value="P:AMP biosynthetic process"/>
    <property type="evidence" value="ECO:0007669"/>
    <property type="project" value="TreeGrafter"/>
</dbReference>
<dbReference type="InterPro" id="IPR051325">
    <property type="entry name" value="Nudix_hydrolase_domain"/>
</dbReference>
<dbReference type="PRINTS" id="PR00502">
    <property type="entry name" value="NUDIXFAMILY"/>
</dbReference>
<dbReference type="InterPro" id="IPR000086">
    <property type="entry name" value="NUDIX_hydrolase_dom"/>
</dbReference>
<dbReference type="KEGG" id="vg:19524778"/>
<proteinExistence type="predicted"/>
<feature type="domain" description="Nudix hydrolase" evidence="2">
    <location>
        <begin position="8"/>
        <end position="144"/>
    </location>
</feature>
<dbReference type="PANTHER" id="PTHR21340:SF0">
    <property type="entry name" value="BIS(5'-NUCLEOSYL)-TETRAPHOSPHATASE [ASYMMETRICAL]"/>
    <property type="match status" value="1"/>
</dbReference>
<evidence type="ECO:0000259" key="2">
    <source>
        <dbReference type="PROSITE" id="PS51462"/>
    </source>
</evidence>
<dbReference type="EMBL" id="KF582788">
    <property type="protein sequence ID" value="AIA80020.1"/>
    <property type="molecule type" value="Genomic_DNA"/>
</dbReference>
<dbReference type="Proteomes" id="UP000019733">
    <property type="component" value="Segment"/>
</dbReference>
<sequence>MMSKKNKVKELSAGIIFMTKDKELFMGRVTGSRPKGALAHRWDIPKGRVEPGESPIEAAIRECEEETGFTQYDPAFLKDLGEHHYSDNKNIHLFQYTIPVEHEQFRNSVCNSYHTFPDGRQIPEFDAFALIKPSQWEYVMGKSLYKVLTTLL</sequence>
<dbReference type="Gene3D" id="3.90.79.10">
    <property type="entry name" value="Nucleoside Triphosphate Pyrophosphohydrolase"/>
    <property type="match status" value="1"/>
</dbReference>
<evidence type="ECO:0000256" key="1">
    <source>
        <dbReference type="ARBA" id="ARBA00022801"/>
    </source>
</evidence>
<dbReference type="GO" id="GO:0004081">
    <property type="term" value="F:bis(5'-nucleosyl)-tetraphosphatase (asymmetrical) activity"/>
    <property type="evidence" value="ECO:0007669"/>
    <property type="project" value="TreeGrafter"/>
</dbReference>
<dbReference type="SUPFAM" id="SSF55811">
    <property type="entry name" value="Nudix"/>
    <property type="match status" value="1"/>
</dbReference>
<dbReference type="InterPro" id="IPR015797">
    <property type="entry name" value="NUDIX_hydrolase-like_dom_sf"/>
</dbReference>
<dbReference type="InterPro" id="IPR020476">
    <property type="entry name" value="Nudix_hydrolase"/>
</dbReference>
<organism evidence="3 4">
    <name type="scientific">Escherichia phage vB_EcoM_JS09</name>
    <dbReference type="NCBI Taxonomy" id="1430444"/>
    <lineage>
        <taxon>Viruses</taxon>
        <taxon>Duplodnaviria</taxon>
        <taxon>Heunggongvirae</taxon>
        <taxon>Uroviricota</taxon>
        <taxon>Caudoviricetes</taxon>
        <taxon>Pantevenvirales</taxon>
        <taxon>Straboviridae</taxon>
        <taxon>Tevenvirinae</taxon>
        <taxon>Mosigvirus</taxon>
        <taxon>Mosigvirus JS09</taxon>
    </lineage>
</organism>
<dbReference type="Pfam" id="PF00293">
    <property type="entry name" value="NUDIX"/>
    <property type="match status" value="1"/>
</dbReference>
<gene>
    <name evidence="3" type="ORF">JS09_053</name>
</gene>